<reference evidence="8 9" key="1">
    <citation type="submission" date="2022-02" db="EMBL/GenBank/DDBJ databases">
        <title>Genome of Erysipelotrichaceae sp. nov. NSJ-176 isolated from human feces.</title>
        <authorList>
            <person name="Abdugheni R."/>
        </authorList>
    </citation>
    <scope>NUCLEOTIDE SEQUENCE [LARGE SCALE GENOMIC DNA]</scope>
    <source>
        <strain evidence="8 9">NSJ-176</strain>
    </source>
</reference>
<dbReference type="InterPro" id="IPR038766">
    <property type="entry name" value="Membrane_comp_ABC_pdt"/>
</dbReference>
<dbReference type="RefSeq" id="WP_117452763.1">
    <property type="nucleotide sequence ID" value="NZ_JAKVPQ010000004.1"/>
</dbReference>
<evidence type="ECO:0000256" key="1">
    <source>
        <dbReference type="ARBA" id="ARBA00004651"/>
    </source>
</evidence>
<dbReference type="InterPro" id="IPR003838">
    <property type="entry name" value="ABC3_permease_C"/>
</dbReference>
<feature type="transmembrane region" description="Helical" evidence="6">
    <location>
        <begin position="656"/>
        <end position="675"/>
    </location>
</feature>
<evidence type="ECO:0000256" key="4">
    <source>
        <dbReference type="ARBA" id="ARBA00022989"/>
    </source>
</evidence>
<comment type="caution">
    <text evidence="8">The sequence shown here is derived from an EMBL/GenBank/DDBJ whole genome shotgun (WGS) entry which is preliminary data.</text>
</comment>
<feature type="transmembrane region" description="Helical" evidence="6">
    <location>
        <begin position="751"/>
        <end position="772"/>
    </location>
</feature>
<evidence type="ECO:0000256" key="3">
    <source>
        <dbReference type="ARBA" id="ARBA00022692"/>
    </source>
</evidence>
<keyword evidence="5 6" id="KW-0472">Membrane</keyword>
<feature type="transmembrane region" description="Helical" evidence="6">
    <location>
        <begin position="708"/>
        <end position="731"/>
    </location>
</feature>
<feature type="domain" description="ABC3 transporter permease C-terminal" evidence="7">
    <location>
        <begin position="662"/>
        <end position="777"/>
    </location>
</feature>
<feature type="domain" description="ABC3 transporter permease C-terminal" evidence="7">
    <location>
        <begin position="257"/>
        <end position="370"/>
    </location>
</feature>
<organism evidence="8 9">
    <name type="scientific">Amedibacillus hominis</name>
    <dbReference type="NCBI Taxonomy" id="2897776"/>
    <lineage>
        <taxon>Bacteria</taxon>
        <taxon>Bacillati</taxon>
        <taxon>Bacillota</taxon>
        <taxon>Erysipelotrichia</taxon>
        <taxon>Erysipelotrichales</taxon>
        <taxon>Erysipelotrichaceae</taxon>
        <taxon>Amedibacillus</taxon>
    </lineage>
</organism>
<feature type="transmembrane region" description="Helical" evidence="6">
    <location>
        <begin position="249"/>
        <end position="270"/>
    </location>
</feature>
<proteinExistence type="predicted"/>
<evidence type="ECO:0000256" key="2">
    <source>
        <dbReference type="ARBA" id="ARBA00022475"/>
    </source>
</evidence>
<evidence type="ECO:0000259" key="7">
    <source>
        <dbReference type="Pfam" id="PF02687"/>
    </source>
</evidence>
<keyword evidence="4 6" id="KW-1133">Transmembrane helix</keyword>
<feature type="transmembrane region" description="Helical" evidence="6">
    <location>
        <begin position="345"/>
        <end position="366"/>
    </location>
</feature>
<feature type="transmembrane region" description="Helical" evidence="6">
    <location>
        <begin position="420"/>
        <end position="438"/>
    </location>
</feature>
<dbReference type="PANTHER" id="PTHR30287:SF2">
    <property type="entry name" value="BLL1001 PROTEIN"/>
    <property type="match status" value="1"/>
</dbReference>
<keyword evidence="9" id="KW-1185">Reference proteome</keyword>
<dbReference type="PANTHER" id="PTHR30287">
    <property type="entry name" value="MEMBRANE COMPONENT OF PREDICTED ABC SUPERFAMILY METABOLITE UPTAKE TRANSPORTER"/>
    <property type="match status" value="1"/>
</dbReference>
<dbReference type="Pfam" id="PF02687">
    <property type="entry name" value="FtsX"/>
    <property type="match status" value="2"/>
</dbReference>
<evidence type="ECO:0000256" key="5">
    <source>
        <dbReference type="ARBA" id="ARBA00023136"/>
    </source>
</evidence>
<comment type="subcellular location">
    <subcellularLocation>
        <location evidence="1">Cell membrane</location>
        <topology evidence="1">Multi-pass membrane protein</topology>
    </subcellularLocation>
</comment>
<evidence type="ECO:0000313" key="9">
    <source>
        <dbReference type="Proteomes" id="UP001202402"/>
    </source>
</evidence>
<evidence type="ECO:0000313" key="8">
    <source>
        <dbReference type="EMBL" id="MCH4284881.1"/>
    </source>
</evidence>
<dbReference type="EMBL" id="JAKVPQ010000004">
    <property type="protein sequence ID" value="MCH4284881.1"/>
    <property type="molecule type" value="Genomic_DNA"/>
</dbReference>
<name>A0ABS9R5G1_9FIRM</name>
<keyword evidence="2" id="KW-1003">Cell membrane</keyword>
<feature type="transmembrane region" description="Helical" evidence="6">
    <location>
        <begin position="303"/>
        <end position="325"/>
    </location>
</feature>
<gene>
    <name evidence="8" type="ORF">LQE99_07020</name>
</gene>
<evidence type="ECO:0000256" key="6">
    <source>
        <dbReference type="SAM" id="Phobius"/>
    </source>
</evidence>
<accession>A0ABS9R5G1</accession>
<keyword evidence="3 6" id="KW-0812">Transmembrane</keyword>
<dbReference type="Proteomes" id="UP001202402">
    <property type="component" value="Unassembled WGS sequence"/>
</dbReference>
<protein>
    <submittedName>
        <fullName evidence="8">ABC transporter permease</fullName>
    </submittedName>
</protein>
<sequence length="786" mass="88992">MLWNILKKDFIKRKSINLILFLFIILATLFLCSSVNNIKVTSSALSYYVNKAKVPDINFITNTDKDRKEIETYLEKKKEEGTIERYARNHFIVLNSKDLKAERDGKTVEIADSRGSLYVSALDVDFVLAFDQKGNPLELKDNEIGLSHAFMKKNNLQLGDTLILKGEKLIITQEVKDAAFGSDIVGMTRFLVSENTFKKMEPSFQKLRLYYVDAHDPSIILKELKDISIPSIINIVEKGTYAMAYSFDMMTAALFIAIGICFILISLLVLRFTLVFTMEEQYQEIGILKVIGLRDLAIKKLYLMKYFVIVSIGACIGLMLSIPLSSVMIESVSENMLMESSEANFGINVLCAAGIVLLVLAFCYFCTRKLHKISAITAIRGGQSGERFHDDKCFSLSKCKHLPLPVYLGMHDIVTHVKRYAVLIITFCISFILITIPLNTVNTMRSDEMSKRFTLDPSSNIIVKQFEQDQKPVNITELKKDMDMFKEQLNQKGYKAQMSAVPLYFIRYGKTDAFKHSYLSIQLVGDRTSYLEYEEGNAPELENEVAFSKKAMEDEGWVIGDQIIANINGVDRKMLISGVFSDYMQMGSSARLSPVINCDKETLFDYWNAQLYIDSDLSDAKLLSELQKAFPHQDFMNAQTFINQNIGGIQDALDQMLIPMTAMLCAVIMLITFLMEKLFIAREKGEIAMMKSIGIPYKTIRLWQLTRMVFVALCSMLIAIPLSYISNQFILKPIFAVMGAEVKIQVDALQAYGGYPGVLLIGIIIATLVATYQIKRIDIKEMNNLE</sequence>